<keyword evidence="1" id="KW-1133">Transmembrane helix</keyword>
<name>A0A8J7PI64_9BACT</name>
<feature type="transmembrane region" description="Helical" evidence="1">
    <location>
        <begin position="39"/>
        <end position="66"/>
    </location>
</feature>
<dbReference type="Pfam" id="PF25231">
    <property type="entry name" value="DUF7847"/>
    <property type="match status" value="1"/>
</dbReference>
<dbReference type="InterPro" id="IPR057169">
    <property type="entry name" value="DUF7847"/>
</dbReference>
<dbReference type="Proteomes" id="UP000664277">
    <property type="component" value="Unassembled WGS sequence"/>
</dbReference>
<feature type="domain" description="DUF7847" evidence="2">
    <location>
        <begin position="133"/>
        <end position="206"/>
    </location>
</feature>
<feature type="transmembrane region" description="Helical" evidence="1">
    <location>
        <begin position="191"/>
        <end position="215"/>
    </location>
</feature>
<feature type="transmembrane region" description="Helical" evidence="1">
    <location>
        <begin position="137"/>
        <end position="157"/>
    </location>
</feature>
<proteinExistence type="predicted"/>
<dbReference type="EMBL" id="JAFLCK010000026">
    <property type="protein sequence ID" value="MBN8661857.1"/>
    <property type="molecule type" value="Genomic_DNA"/>
</dbReference>
<organism evidence="3 4">
    <name type="scientific">Candidatus Obscuribacter phosphatis</name>
    <dbReference type="NCBI Taxonomy" id="1906157"/>
    <lineage>
        <taxon>Bacteria</taxon>
        <taxon>Bacillati</taxon>
        <taxon>Candidatus Melainabacteria</taxon>
        <taxon>Candidatus Obscuribacterales</taxon>
        <taxon>Candidatus Obscuribacteraceae</taxon>
        <taxon>Candidatus Obscuribacter</taxon>
    </lineage>
</organism>
<gene>
    <name evidence="3" type="ORF">J0M35_15935</name>
</gene>
<reference evidence="3" key="1">
    <citation type="submission" date="2021-02" db="EMBL/GenBank/DDBJ databases">
        <title>Genome-Resolved Metagenomics of a Microbial Community Performing Photosynthetic Biological Nutrient Removal.</title>
        <authorList>
            <person name="Mcdaniel E.A."/>
        </authorList>
    </citation>
    <scope>NUCLEOTIDE SEQUENCE</scope>
    <source>
        <strain evidence="3">UWPOB_OBS1</strain>
    </source>
</reference>
<sequence length="302" mass="34101">MTNSPIPRTDTPPKIPARFSIEQCLLEGWRGMINSFLPFFAVLCIYWLCTALMALPGLAIFAAQLVKYTIPWYLYGFLIFAQLISGFIFAPILQMGLLRVSLRVLEGETPTPADLSKCWRYFWQFLVASFIMRTIRLPAYLCFIFPGIWIDLSFRFYEYFIVDRGMGPIESFRASNEVTKGQMVRVLLTELILLVVTALGGLVFLIGAVPAYMIVSLARASMYRQILKNSLLEQAKLLDEELEVKAFDEKLRMRSPKPLSESGVFGTLKSVEGESEGASISDNGISINVAENSKEKDTLERN</sequence>
<accession>A0A8J7PI64</accession>
<evidence type="ECO:0000259" key="2">
    <source>
        <dbReference type="Pfam" id="PF25231"/>
    </source>
</evidence>
<feature type="transmembrane region" description="Helical" evidence="1">
    <location>
        <begin position="72"/>
        <end position="93"/>
    </location>
</feature>
<dbReference type="AlphaFoldDB" id="A0A8J7PI64"/>
<evidence type="ECO:0000313" key="4">
    <source>
        <dbReference type="Proteomes" id="UP000664277"/>
    </source>
</evidence>
<evidence type="ECO:0000256" key="1">
    <source>
        <dbReference type="SAM" id="Phobius"/>
    </source>
</evidence>
<protein>
    <recommendedName>
        <fullName evidence="2">DUF7847 domain-containing protein</fullName>
    </recommendedName>
</protein>
<comment type="caution">
    <text evidence="3">The sequence shown here is derived from an EMBL/GenBank/DDBJ whole genome shotgun (WGS) entry which is preliminary data.</text>
</comment>
<keyword evidence="1" id="KW-0472">Membrane</keyword>
<evidence type="ECO:0000313" key="3">
    <source>
        <dbReference type="EMBL" id="MBN8661857.1"/>
    </source>
</evidence>
<keyword evidence="1" id="KW-0812">Transmembrane</keyword>